<evidence type="ECO:0000256" key="8">
    <source>
        <dbReference type="ARBA" id="ARBA00023146"/>
    </source>
</evidence>
<dbReference type="Gene3D" id="3.40.50.620">
    <property type="entry name" value="HUPs"/>
    <property type="match status" value="1"/>
</dbReference>
<evidence type="ECO:0000256" key="3">
    <source>
        <dbReference type="ARBA" id="ARBA00012835"/>
    </source>
</evidence>
<dbReference type="GO" id="GO:0006424">
    <property type="term" value="P:glutamyl-tRNA aminoacylation"/>
    <property type="evidence" value="ECO:0007669"/>
    <property type="project" value="InterPro"/>
</dbReference>
<organism evidence="14 15">
    <name type="scientific">Anthostomella pinea</name>
    <dbReference type="NCBI Taxonomy" id="933095"/>
    <lineage>
        <taxon>Eukaryota</taxon>
        <taxon>Fungi</taxon>
        <taxon>Dikarya</taxon>
        <taxon>Ascomycota</taxon>
        <taxon>Pezizomycotina</taxon>
        <taxon>Sordariomycetes</taxon>
        <taxon>Xylariomycetidae</taxon>
        <taxon>Xylariales</taxon>
        <taxon>Xylariaceae</taxon>
        <taxon>Anthostomella</taxon>
    </lineage>
</organism>
<dbReference type="InterPro" id="IPR020751">
    <property type="entry name" value="aa-tRNA-synth_I_codon-bd_sub2"/>
</dbReference>
<accession>A0AAI8VJD3</accession>
<dbReference type="InterPro" id="IPR033910">
    <property type="entry name" value="GluRS_core"/>
</dbReference>
<dbReference type="InterPro" id="IPR000924">
    <property type="entry name" value="Glu/Gln-tRNA-synth"/>
</dbReference>
<dbReference type="Pfam" id="PF00749">
    <property type="entry name" value="tRNA-synt_1c"/>
    <property type="match status" value="1"/>
</dbReference>
<name>A0AAI8VJD3_9PEZI</name>
<evidence type="ECO:0000256" key="10">
    <source>
        <dbReference type="ARBA" id="ARBA00072917"/>
    </source>
</evidence>
<feature type="domain" description="Aminoacyl-tRNA synthetase class I anticodon-binding" evidence="13">
    <location>
        <begin position="514"/>
        <end position="600"/>
    </location>
</feature>
<dbReference type="NCBIfam" id="TIGR00464">
    <property type="entry name" value="gltX_bact"/>
    <property type="match status" value="1"/>
</dbReference>
<dbReference type="GO" id="GO:0005739">
    <property type="term" value="C:mitochondrion"/>
    <property type="evidence" value="ECO:0007669"/>
    <property type="project" value="UniProtKB-SubCell"/>
</dbReference>
<evidence type="ECO:0000256" key="2">
    <source>
        <dbReference type="ARBA" id="ARBA00007894"/>
    </source>
</evidence>
<keyword evidence="8 11" id="KW-0030">Aminoacyl-tRNA synthetase</keyword>
<evidence type="ECO:0000256" key="6">
    <source>
        <dbReference type="ARBA" id="ARBA00022840"/>
    </source>
</evidence>
<dbReference type="InterPro" id="IPR014729">
    <property type="entry name" value="Rossmann-like_a/b/a_fold"/>
</dbReference>
<evidence type="ECO:0000313" key="15">
    <source>
        <dbReference type="Proteomes" id="UP001295740"/>
    </source>
</evidence>
<dbReference type="EMBL" id="CAUWAG010000008">
    <property type="protein sequence ID" value="CAJ2505967.1"/>
    <property type="molecule type" value="Genomic_DNA"/>
</dbReference>
<evidence type="ECO:0000259" key="12">
    <source>
        <dbReference type="Pfam" id="PF00749"/>
    </source>
</evidence>
<reference evidence="14" key="1">
    <citation type="submission" date="2023-10" db="EMBL/GenBank/DDBJ databases">
        <authorList>
            <person name="Hackl T."/>
        </authorList>
    </citation>
    <scope>NUCLEOTIDE SEQUENCE</scope>
</reference>
<sequence length="616" mass="69458">MRSLYILHGPLRRGVLARPCHIIRRSKFSGRPALVDTPKTTLLPTTAARTRFAPSPTGYLHIGSLRTALYNYLLAKATGGQFLLRIEDTDRTRIVSDAESRLYEDLKWTGLSWDEGPDVGGQYGPYRQSERLELYTKHANQLMDEGRAYRCFCTPEDLDEMKALNMQDGSAPLYNGTCSHIPPDQSRRRAESGEPHCVRFKCEDHAPFVNDLVYGVYKKPGKEDDFIIIKRDGYPTYHFANVVDDHLMEITHVVRGAEWLVSTPRHVAMYEGFGWKSPEFAHVGLLVDKKKQKLSKRHGDIDIASWRDQGILPAALLNYVMLLGWSHGRGEKGHSEVMDLDEMINKFHLKFTKGDITVNAKDEFLQKAHIRRYMKTAGRSDALEQLIPGLESWVRKFEDNRTANANSNGDGGLVLTELGTAIGPLVPLARPSHDNPAGADTVASRSYLKDLLDFDIKGYATPRDYLMRNVHLLWQIPEKVYEASLSADLDQQRGFFVREDPDAPLGSTSDPPRTVHELTATLRELVRGIAEADWTKQSIDDAISPFVRSVYSNPTTMPGVQVWGYHLLRWVIAAMRPGPAIIPSMALLGRDETLRRMDMACEVAERIHGKPMLACH</sequence>
<dbReference type="InterPro" id="IPR045462">
    <property type="entry name" value="aa-tRNA-synth_I_cd-bd"/>
</dbReference>
<evidence type="ECO:0000256" key="7">
    <source>
        <dbReference type="ARBA" id="ARBA00022917"/>
    </source>
</evidence>
<dbReference type="Gene3D" id="1.10.10.350">
    <property type="match status" value="1"/>
</dbReference>
<proteinExistence type="inferred from homology"/>
<evidence type="ECO:0000259" key="13">
    <source>
        <dbReference type="Pfam" id="PF19269"/>
    </source>
</evidence>
<dbReference type="Pfam" id="PF19269">
    <property type="entry name" value="Anticodon_2"/>
    <property type="match status" value="1"/>
</dbReference>
<evidence type="ECO:0000256" key="5">
    <source>
        <dbReference type="ARBA" id="ARBA00022741"/>
    </source>
</evidence>
<dbReference type="HAMAP" id="MF_00022">
    <property type="entry name" value="Glu_tRNA_synth_type1"/>
    <property type="match status" value="1"/>
</dbReference>
<dbReference type="GO" id="GO:0005524">
    <property type="term" value="F:ATP binding"/>
    <property type="evidence" value="ECO:0007669"/>
    <property type="project" value="UniProtKB-KW"/>
</dbReference>
<dbReference type="EC" id="6.1.1.17" evidence="3"/>
<dbReference type="PANTHER" id="PTHR43311">
    <property type="entry name" value="GLUTAMATE--TRNA LIGASE"/>
    <property type="match status" value="1"/>
</dbReference>
<dbReference type="SUPFAM" id="SSF48163">
    <property type="entry name" value="An anticodon-binding domain of class I aminoacyl-tRNA synthetases"/>
    <property type="match status" value="1"/>
</dbReference>
<dbReference type="CDD" id="cd00808">
    <property type="entry name" value="GluRS_core"/>
    <property type="match status" value="1"/>
</dbReference>
<dbReference type="SUPFAM" id="SSF52374">
    <property type="entry name" value="Nucleotidylyl transferase"/>
    <property type="match status" value="1"/>
</dbReference>
<dbReference type="InterPro" id="IPR008925">
    <property type="entry name" value="aa_tRNA-synth_I_cd-bd_sf"/>
</dbReference>
<gene>
    <name evidence="14" type="ORF">KHLLAP_LOCUS6435</name>
</gene>
<dbReference type="InterPro" id="IPR020058">
    <property type="entry name" value="Glu/Gln-tRNA-synth_Ib_cat-dom"/>
</dbReference>
<comment type="caution">
    <text evidence="14">The sequence shown here is derived from an EMBL/GenBank/DDBJ whole genome shotgun (WGS) entry which is preliminary data.</text>
</comment>
<dbReference type="FunFam" id="3.40.50.620:FF:000045">
    <property type="entry name" value="Glutamate--tRNA ligase, mitochondrial"/>
    <property type="match status" value="1"/>
</dbReference>
<keyword evidence="7 11" id="KW-0648">Protein biosynthesis</keyword>
<dbReference type="InterPro" id="IPR049940">
    <property type="entry name" value="GluQ/Sye"/>
</dbReference>
<evidence type="ECO:0000256" key="11">
    <source>
        <dbReference type="RuleBase" id="RU363037"/>
    </source>
</evidence>
<keyword evidence="15" id="KW-1185">Reference proteome</keyword>
<feature type="domain" description="Glutamyl/glutaminyl-tRNA synthetase class Ib catalytic" evidence="12">
    <location>
        <begin position="49"/>
        <end position="352"/>
    </location>
</feature>
<dbReference type="Proteomes" id="UP001295740">
    <property type="component" value="Unassembled WGS sequence"/>
</dbReference>
<evidence type="ECO:0000256" key="1">
    <source>
        <dbReference type="ARBA" id="ARBA00004173"/>
    </source>
</evidence>
<evidence type="ECO:0000313" key="14">
    <source>
        <dbReference type="EMBL" id="CAJ2505967.1"/>
    </source>
</evidence>
<comment type="similarity">
    <text evidence="2">Belongs to the class-I aminoacyl-tRNA synthetase family. Glutamate--tRNA ligase type 1 subfamily.</text>
</comment>
<keyword evidence="5 11" id="KW-0547">Nucleotide-binding</keyword>
<evidence type="ECO:0000256" key="9">
    <source>
        <dbReference type="ARBA" id="ARBA00030865"/>
    </source>
</evidence>
<keyword evidence="4 11" id="KW-0436">Ligase</keyword>
<dbReference type="PANTHER" id="PTHR43311:SF2">
    <property type="entry name" value="GLUTAMATE--TRNA LIGASE, MITOCHONDRIAL-RELATED"/>
    <property type="match status" value="1"/>
</dbReference>
<dbReference type="AlphaFoldDB" id="A0AAI8VJD3"/>
<dbReference type="PRINTS" id="PR00987">
    <property type="entry name" value="TRNASYNTHGLU"/>
</dbReference>
<dbReference type="GO" id="GO:0008270">
    <property type="term" value="F:zinc ion binding"/>
    <property type="evidence" value="ECO:0007669"/>
    <property type="project" value="InterPro"/>
</dbReference>
<dbReference type="GO" id="GO:0000049">
    <property type="term" value="F:tRNA binding"/>
    <property type="evidence" value="ECO:0007669"/>
    <property type="project" value="InterPro"/>
</dbReference>
<evidence type="ECO:0000256" key="4">
    <source>
        <dbReference type="ARBA" id="ARBA00022598"/>
    </source>
</evidence>
<keyword evidence="6 11" id="KW-0067">ATP-binding</keyword>
<protein>
    <recommendedName>
        <fullName evidence="10">Glutamate--tRNA ligase, mitochondrial</fullName>
        <ecNumber evidence="3">6.1.1.17</ecNumber>
    </recommendedName>
    <alternativeName>
        <fullName evidence="9">Glutamyl-tRNA synthetase</fullName>
    </alternativeName>
</protein>
<comment type="subcellular location">
    <subcellularLocation>
        <location evidence="1">Mitochondrion</location>
    </subcellularLocation>
</comment>
<dbReference type="InterPro" id="IPR004527">
    <property type="entry name" value="Glu-tRNA-ligase_bac/mito"/>
</dbReference>
<dbReference type="GO" id="GO:0004818">
    <property type="term" value="F:glutamate-tRNA ligase activity"/>
    <property type="evidence" value="ECO:0007669"/>
    <property type="project" value="UniProtKB-EC"/>
</dbReference>